<reference evidence="2" key="1">
    <citation type="submission" date="2023-07" db="EMBL/GenBank/DDBJ databases">
        <title>A chromosome-level genome assembly of Lolium multiflorum.</title>
        <authorList>
            <person name="Chen Y."/>
            <person name="Copetti D."/>
            <person name="Kolliker R."/>
            <person name="Studer B."/>
        </authorList>
    </citation>
    <scope>NUCLEOTIDE SEQUENCE</scope>
    <source>
        <strain evidence="2">02402/16</strain>
        <tissue evidence="2">Leaf</tissue>
    </source>
</reference>
<evidence type="ECO:0008006" key="4">
    <source>
        <dbReference type="Google" id="ProtNLM"/>
    </source>
</evidence>
<dbReference type="SUPFAM" id="SSF52047">
    <property type="entry name" value="RNI-like"/>
    <property type="match status" value="1"/>
</dbReference>
<evidence type="ECO:0000313" key="2">
    <source>
        <dbReference type="EMBL" id="KAK1692844.1"/>
    </source>
</evidence>
<organism evidence="2 3">
    <name type="scientific">Lolium multiflorum</name>
    <name type="common">Italian ryegrass</name>
    <name type="synonym">Lolium perenne subsp. multiflorum</name>
    <dbReference type="NCBI Taxonomy" id="4521"/>
    <lineage>
        <taxon>Eukaryota</taxon>
        <taxon>Viridiplantae</taxon>
        <taxon>Streptophyta</taxon>
        <taxon>Embryophyta</taxon>
        <taxon>Tracheophyta</taxon>
        <taxon>Spermatophyta</taxon>
        <taxon>Magnoliopsida</taxon>
        <taxon>Liliopsida</taxon>
        <taxon>Poales</taxon>
        <taxon>Poaceae</taxon>
        <taxon>BOP clade</taxon>
        <taxon>Pooideae</taxon>
        <taxon>Poodae</taxon>
        <taxon>Poeae</taxon>
        <taxon>Poeae Chloroplast Group 2 (Poeae type)</taxon>
        <taxon>Loliodinae</taxon>
        <taxon>Loliinae</taxon>
        <taxon>Lolium</taxon>
    </lineage>
</organism>
<dbReference type="SUPFAM" id="SSF81383">
    <property type="entry name" value="F-box domain"/>
    <property type="match status" value="1"/>
</dbReference>
<feature type="region of interest" description="Disordered" evidence="1">
    <location>
        <begin position="1"/>
        <end position="23"/>
    </location>
</feature>
<comment type="caution">
    <text evidence="2">The sequence shown here is derived from an EMBL/GenBank/DDBJ whole genome shotgun (WGS) entry which is preliminary data.</text>
</comment>
<evidence type="ECO:0000313" key="3">
    <source>
        <dbReference type="Proteomes" id="UP001231189"/>
    </source>
</evidence>
<evidence type="ECO:0000256" key="1">
    <source>
        <dbReference type="SAM" id="MobiDB-lite"/>
    </source>
</evidence>
<gene>
    <name evidence="2" type="ORF">QYE76_009541</name>
</gene>
<accession>A0AAD8TVJ2</accession>
<protein>
    <recommendedName>
        <fullName evidence="4">FBD domain-containing protein</fullName>
    </recommendedName>
</protein>
<dbReference type="AlphaFoldDB" id="A0AAD8TVJ2"/>
<sequence>MEIPAQRPKLSDGGDSGSEDRLSDLPEDLRLRILADTRDVAVAARTSVLSSRWRRLWRLLPGLIFPFPSDPHRVHLALQSHEAPALCLLEAGVLDGTPDSVAPWLLNVAPRLFGRLSLTSRAAQDGSEEDMADERGAFELPCCQNAVSIRLELGPLGVSMPPLGVFARLNELSLVCVQLHGPCMLGDLVSSPRCPVLRKLIIKQASGLGNLAIHSDSLLGICLKDVHLHPADALGLGHVTIESKSLLQIELTCVHSLQQLTVTAPALERIYVDSCFANYRATASRHNQPVANIYAPRLKSLYWHDAYDPSSTQFGNIENLETLGAYFFRVYGRDNYAPNNYVLRLLRRFQLILSLRFLLLYQPDITDQQFLMEDIARLPNIARMSLGICPQGHSFGASVFHLLRMSTGLKALWLALVGSTSHPEVQPVCPSGCSCDHPSNWKTEELALNLLEEVEIHDIRGTEHEAALIKRLFDWATVLKKMTVTFHRSVNEREAKEFFQMLQSFSRPEICMKGPCFAYCSLSNVS</sequence>
<dbReference type="PANTHER" id="PTHR34709">
    <property type="entry name" value="OS10G0396666 PROTEIN"/>
    <property type="match status" value="1"/>
</dbReference>
<name>A0AAD8TVJ2_LOLMU</name>
<dbReference type="Proteomes" id="UP001231189">
    <property type="component" value="Unassembled WGS sequence"/>
</dbReference>
<dbReference type="InterPro" id="IPR036047">
    <property type="entry name" value="F-box-like_dom_sf"/>
</dbReference>
<keyword evidence="3" id="KW-1185">Reference proteome</keyword>
<dbReference type="PANTHER" id="PTHR34709:SF61">
    <property type="entry name" value="OS07G0229100 PROTEIN"/>
    <property type="match status" value="1"/>
</dbReference>
<dbReference type="EMBL" id="JAUUTY010000001">
    <property type="protein sequence ID" value="KAK1692844.1"/>
    <property type="molecule type" value="Genomic_DNA"/>
</dbReference>
<dbReference type="InterPro" id="IPR055312">
    <property type="entry name" value="FBL15-like"/>
</dbReference>
<proteinExistence type="predicted"/>